<dbReference type="Proteomes" id="UP001190700">
    <property type="component" value="Unassembled WGS sequence"/>
</dbReference>
<accession>A0AAE0F1B4</accession>
<organism evidence="1 2">
    <name type="scientific">Cymbomonas tetramitiformis</name>
    <dbReference type="NCBI Taxonomy" id="36881"/>
    <lineage>
        <taxon>Eukaryota</taxon>
        <taxon>Viridiplantae</taxon>
        <taxon>Chlorophyta</taxon>
        <taxon>Pyramimonadophyceae</taxon>
        <taxon>Pyramimonadales</taxon>
        <taxon>Pyramimonadaceae</taxon>
        <taxon>Cymbomonas</taxon>
    </lineage>
</organism>
<proteinExistence type="predicted"/>
<dbReference type="EMBL" id="LGRX02028690">
    <property type="protein sequence ID" value="KAK3247732.1"/>
    <property type="molecule type" value="Genomic_DNA"/>
</dbReference>
<dbReference type="AlphaFoldDB" id="A0AAE0F1B4"/>
<keyword evidence="2" id="KW-1185">Reference proteome</keyword>
<sequence>MFVDSAAAHAKDGLGTHPLPSMKHTIADRRLLERFNGTTCGVSSTSSPYWFFCCTMIGDRTHTYNSLCCRLFGILYNPAHPTTAEMNGGNTCAARIVCGTIGTAHHLKTIEPEVNGPERRWDERNHGANNIKYPVFVDANVRADVYYNEARIACVWLPDTALWKSLATKAVHHPEATYERISRAMSIDMSSEMTFANTSSAPMAYVMKSETDEDVARAFPKRVRDKLKVVMDNLNRPSNRDDHLFPDMRYGTASTVCALELLELMDFALCTHCVERVLGARVIFIGKNEDRVCLPLDIGSSPMLKGDIWTTEVKIQINTNGYYDSQGTFLHEYLFHAVRKSLPHRQLTLGYECAADEDKRLQDYKELLSKSVSDTNWHVYAERRDEPSYPNSDVKSYKNCDAISESAWLYARCYLYPLQLLLDSTLQFTSGLNANDIQRTKGACGELPLQEDKASLRWTCVSCADGSISISVRILSYDLKLDDVRIYIDEEDVQSPFSNDLHLSDVRDTSYKHHFAYESTDDCTLDRTEYKRVWTLKHVRIGSMLRMITPSLRAQLILIPERKMSATM</sequence>
<evidence type="ECO:0000313" key="2">
    <source>
        <dbReference type="Proteomes" id="UP001190700"/>
    </source>
</evidence>
<comment type="caution">
    <text evidence="1">The sequence shown here is derived from an EMBL/GenBank/DDBJ whole genome shotgun (WGS) entry which is preliminary data.</text>
</comment>
<protein>
    <submittedName>
        <fullName evidence="1">Uncharacterized protein</fullName>
    </submittedName>
</protein>
<gene>
    <name evidence="1" type="ORF">CYMTET_42765</name>
</gene>
<reference evidence="1 2" key="1">
    <citation type="journal article" date="2015" name="Genome Biol. Evol.">
        <title>Comparative Genomics of a Bacterivorous Green Alga Reveals Evolutionary Causalities and Consequences of Phago-Mixotrophic Mode of Nutrition.</title>
        <authorList>
            <person name="Burns J.A."/>
            <person name="Paasch A."/>
            <person name="Narechania A."/>
            <person name="Kim E."/>
        </authorList>
    </citation>
    <scope>NUCLEOTIDE SEQUENCE [LARGE SCALE GENOMIC DNA]</scope>
    <source>
        <strain evidence="1 2">PLY_AMNH</strain>
    </source>
</reference>
<name>A0AAE0F1B4_9CHLO</name>
<evidence type="ECO:0000313" key="1">
    <source>
        <dbReference type="EMBL" id="KAK3247732.1"/>
    </source>
</evidence>